<comment type="subcellular location">
    <subcellularLocation>
        <location evidence="1">Periplasm</location>
    </subcellularLocation>
</comment>
<keyword evidence="6" id="KW-0016">Alginate biosynthesis</keyword>
<dbReference type="CDD" id="cd14444">
    <property type="entry name" value="AlgX_N_like_1"/>
    <property type="match status" value="1"/>
</dbReference>
<name>A0ABT6AWY9_9BURK</name>
<evidence type="ECO:0000313" key="8">
    <source>
        <dbReference type="EMBL" id="MDF3837009.1"/>
    </source>
</evidence>
<evidence type="ECO:0000256" key="2">
    <source>
        <dbReference type="ARBA" id="ARBA00005182"/>
    </source>
</evidence>
<dbReference type="GO" id="GO:0051301">
    <property type="term" value="P:cell division"/>
    <property type="evidence" value="ECO:0007669"/>
    <property type="project" value="UniProtKB-KW"/>
</dbReference>
<keyword evidence="8" id="KW-0132">Cell division</keyword>
<gene>
    <name evidence="8" type="ORF">P3W85_29245</name>
</gene>
<dbReference type="Pfam" id="PF16822">
    <property type="entry name" value="ALGX"/>
    <property type="match status" value="1"/>
</dbReference>
<dbReference type="EMBL" id="JARJLM010000475">
    <property type="protein sequence ID" value="MDF3837009.1"/>
    <property type="molecule type" value="Genomic_DNA"/>
</dbReference>
<evidence type="ECO:0000259" key="7">
    <source>
        <dbReference type="Pfam" id="PF16822"/>
    </source>
</evidence>
<keyword evidence="4" id="KW-0732">Signal</keyword>
<proteinExistence type="predicted"/>
<accession>A0ABT6AWY9</accession>
<comment type="pathway">
    <text evidence="2">Glycan biosynthesis; alginate biosynthesis.</text>
</comment>
<evidence type="ECO:0000256" key="6">
    <source>
        <dbReference type="ARBA" id="ARBA00022841"/>
    </source>
</evidence>
<dbReference type="RefSeq" id="WP_276267330.1">
    <property type="nucleotide sequence ID" value="NZ_JARJLM010000475.1"/>
</dbReference>
<protein>
    <submittedName>
        <fullName evidence="8">Cell division protein FtsQ</fullName>
    </submittedName>
</protein>
<evidence type="ECO:0000313" key="9">
    <source>
        <dbReference type="Proteomes" id="UP001216674"/>
    </source>
</evidence>
<organism evidence="8 9">
    <name type="scientific">Cupriavidus basilensis</name>
    <dbReference type="NCBI Taxonomy" id="68895"/>
    <lineage>
        <taxon>Bacteria</taxon>
        <taxon>Pseudomonadati</taxon>
        <taxon>Pseudomonadota</taxon>
        <taxon>Betaproteobacteria</taxon>
        <taxon>Burkholderiales</taxon>
        <taxon>Burkholderiaceae</taxon>
        <taxon>Cupriavidus</taxon>
    </lineage>
</organism>
<keyword evidence="8" id="KW-0131">Cell cycle</keyword>
<keyword evidence="5" id="KW-0574">Periplasm</keyword>
<dbReference type="Proteomes" id="UP001216674">
    <property type="component" value="Unassembled WGS sequence"/>
</dbReference>
<dbReference type="InterPro" id="IPR031811">
    <property type="entry name" value="ALGX/ALGJ_SGNH-like"/>
</dbReference>
<evidence type="ECO:0000256" key="5">
    <source>
        <dbReference type="ARBA" id="ARBA00022764"/>
    </source>
</evidence>
<sequence length="382" mass="40669">MPARLSRIGRHWAVSLPGVALAVFCTIGLLAVLAEAGGVAVDTARAEARSHTTDTTGTRVLREQVQDWLEGTSAANLLAALGNGAQWLLASDLGPRVRVGCDGWLFLADELVVHPHAQENRWMRLRLVDTVSRQLSADGTRLLVAVVPDKSRVEHHRLCGLSRPGQLEPRLPDWLAKLQAQGVPTLGLAPALELGTRDTFLRTDTHWNEVGAEAAARRIAAEVAGLPLGTMPSTEYSIADGPPASKTGDLVRLAGIAGLPSRLLPAPEPVPARQVLPRHSASGDLFGETAYPRIALIGTSFSRTSNFAGYLGLHLGLAVANLAEDGGGFLGSMSAYLGSGDRRKTPPSLIIWEIPERFLDTPLSQAEAALLQGRQGGLRPQR</sequence>
<keyword evidence="9" id="KW-1185">Reference proteome</keyword>
<keyword evidence="3" id="KW-0808">Transferase</keyword>
<evidence type="ECO:0000256" key="3">
    <source>
        <dbReference type="ARBA" id="ARBA00022679"/>
    </source>
</evidence>
<reference evidence="8 9" key="1">
    <citation type="submission" date="2023-03" db="EMBL/GenBank/DDBJ databases">
        <title>Draft assemblies of triclosan tolerant bacteria isolated from returned activated sludge.</title>
        <authorList>
            <person name="Van Hamelsveld S."/>
        </authorList>
    </citation>
    <scope>NUCLEOTIDE SEQUENCE [LARGE SCALE GENOMIC DNA]</scope>
    <source>
        <strain evidence="8 9">GW210010_S58</strain>
    </source>
</reference>
<evidence type="ECO:0000256" key="1">
    <source>
        <dbReference type="ARBA" id="ARBA00004418"/>
    </source>
</evidence>
<evidence type="ECO:0000256" key="4">
    <source>
        <dbReference type="ARBA" id="ARBA00022729"/>
    </source>
</evidence>
<feature type="domain" description="AlgX/AlgJ SGNH hydrolase-like" evidence="7">
    <location>
        <begin position="97"/>
        <end position="356"/>
    </location>
</feature>
<comment type="caution">
    <text evidence="8">The sequence shown here is derived from an EMBL/GenBank/DDBJ whole genome shotgun (WGS) entry which is preliminary data.</text>
</comment>